<dbReference type="Pfam" id="PF14543">
    <property type="entry name" value="TAXi_N"/>
    <property type="match status" value="1"/>
</dbReference>
<dbReference type="InterPro" id="IPR032799">
    <property type="entry name" value="TAXi_C"/>
</dbReference>
<protein>
    <recommendedName>
        <fullName evidence="4">Peptidase A1 domain-containing protein</fullName>
    </recommendedName>
</protein>
<evidence type="ECO:0000256" key="2">
    <source>
        <dbReference type="ARBA" id="ARBA00022670"/>
    </source>
</evidence>
<organism evidence="5 6">
    <name type="scientific">Rubus argutus</name>
    <name type="common">Southern blackberry</name>
    <dbReference type="NCBI Taxonomy" id="59490"/>
    <lineage>
        <taxon>Eukaryota</taxon>
        <taxon>Viridiplantae</taxon>
        <taxon>Streptophyta</taxon>
        <taxon>Embryophyta</taxon>
        <taxon>Tracheophyta</taxon>
        <taxon>Spermatophyta</taxon>
        <taxon>Magnoliopsida</taxon>
        <taxon>eudicotyledons</taxon>
        <taxon>Gunneridae</taxon>
        <taxon>Pentapetalae</taxon>
        <taxon>rosids</taxon>
        <taxon>fabids</taxon>
        <taxon>Rosales</taxon>
        <taxon>Rosaceae</taxon>
        <taxon>Rosoideae</taxon>
        <taxon>Rosoideae incertae sedis</taxon>
        <taxon>Rubus</taxon>
    </lineage>
</organism>
<evidence type="ECO:0000256" key="1">
    <source>
        <dbReference type="ARBA" id="ARBA00007447"/>
    </source>
</evidence>
<dbReference type="Pfam" id="PF14541">
    <property type="entry name" value="TAXi_C"/>
    <property type="match status" value="1"/>
</dbReference>
<evidence type="ECO:0000259" key="4">
    <source>
        <dbReference type="PROSITE" id="PS51767"/>
    </source>
</evidence>
<keyword evidence="3" id="KW-0378">Hydrolase</keyword>
<reference evidence="5 6" key="1">
    <citation type="journal article" date="2023" name="G3 (Bethesda)">
        <title>A chromosome-length genome assembly and annotation of blackberry (Rubus argutus, cv. 'Hillquist').</title>
        <authorList>
            <person name="Bruna T."/>
            <person name="Aryal R."/>
            <person name="Dudchenko O."/>
            <person name="Sargent D.J."/>
            <person name="Mead D."/>
            <person name="Buti M."/>
            <person name="Cavallini A."/>
            <person name="Hytonen T."/>
            <person name="Andres J."/>
            <person name="Pham M."/>
            <person name="Weisz D."/>
            <person name="Mascagni F."/>
            <person name="Usai G."/>
            <person name="Natali L."/>
            <person name="Bassil N."/>
            <person name="Fernandez G.E."/>
            <person name="Lomsadze A."/>
            <person name="Armour M."/>
            <person name="Olukolu B."/>
            <person name="Poorten T."/>
            <person name="Britton C."/>
            <person name="Davik J."/>
            <person name="Ashrafi H."/>
            <person name="Aiden E.L."/>
            <person name="Borodovsky M."/>
            <person name="Worthington M."/>
        </authorList>
    </citation>
    <scope>NUCLEOTIDE SEQUENCE [LARGE SCALE GENOMIC DNA]</scope>
    <source>
        <strain evidence="5">PI 553951</strain>
    </source>
</reference>
<comment type="similarity">
    <text evidence="1">Belongs to the peptidase A1 family.</text>
</comment>
<keyword evidence="6" id="KW-1185">Reference proteome</keyword>
<evidence type="ECO:0000256" key="3">
    <source>
        <dbReference type="ARBA" id="ARBA00022801"/>
    </source>
</evidence>
<dbReference type="InterPro" id="IPR021109">
    <property type="entry name" value="Peptidase_aspartic_dom_sf"/>
</dbReference>
<comment type="caution">
    <text evidence="5">The sequence shown here is derived from an EMBL/GenBank/DDBJ whole genome shotgun (WGS) entry which is preliminary data.</text>
</comment>
<dbReference type="GO" id="GO:0008233">
    <property type="term" value="F:peptidase activity"/>
    <property type="evidence" value="ECO:0007669"/>
    <property type="project" value="UniProtKB-KW"/>
</dbReference>
<name>A0AAW1W870_RUBAR</name>
<dbReference type="Gene3D" id="2.40.70.10">
    <property type="entry name" value="Acid Proteases"/>
    <property type="match status" value="2"/>
</dbReference>
<dbReference type="InterPro" id="IPR033121">
    <property type="entry name" value="PEPTIDASE_A1"/>
</dbReference>
<keyword evidence="2" id="KW-0645">Protease</keyword>
<evidence type="ECO:0000313" key="5">
    <source>
        <dbReference type="EMBL" id="KAK9919664.1"/>
    </source>
</evidence>
<evidence type="ECO:0000313" key="6">
    <source>
        <dbReference type="Proteomes" id="UP001457282"/>
    </source>
</evidence>
<proteinExistence type="inferred from homology"/>
<dbReference type="PANTHER" id="PTHR47967:SF128">
    <property type="entry name" value="ASPARTIC PROTEINASE CDR1-LIKE"/>
    <property type="match status" value="1"/>
</dbReference>
<dbReference type="GO" id="GO:0006508">
    <property type="term" value="P:proteolysis"/>
    <property type="evidence" value="ECO:0007669"/>
    <property type="project" value="UniProtKB-KW"/>
</dbReference>
<dbReference type="GO" id="GO:0005576">
    <property type="term" value="C:extracellular region"/>
    <property type="evidence" value="ECO:0007669"/>
    <property type="project" value="TreeGrafter"/>
</dbReference>
<sequence>MSFTSLPTNTFASFSSSKISSNISSAPSLPLSLMYNSLLVVEVLIGLPAIKATLFVDVASPFTFVPGNYRRYNSLSSSKMNATDALCVKPLITDLDQFCRYSDGDGARAAVYLFDFFLNLDVHKPLPFAWGNFPGGTDPEDFLDGILGLGSGHPVSLVEQLHNTTLGRFSYCIPATLMPSENSSSNRAAPTLDFGVEATIRGQGWINTTLVRGTIGAYYLNVTSILVQDRPLVVKPELFWPNRGSGGFILQSRFPYTQLLPQVYDSLKQAVIAYFWQLYKVDPLTQPVSEHLDLCHDLRHFRQGGGPEFHAPSIQPELEFGAALLELPITFMEDFPEVNETCLMVIPLDPGKDRSFLGTVQQVGHRFLVDIHTSTLSFSPNQC</sequence>
<dbReference type="SUPFAM" id="SSF50630">
    <property type="entry name" value="Acid proteases"/>
    <property type="match status" value="1"/>
</dbReference>
<dbReference type="EMBL" id="JBEDUW010000006">
    <property type="protein sequence ID" value="KAK9919664.1"/>
    <property type="molecule type" value="Genomic_DNA"/>
</dbReference>
<dbReference type="InterPro" id="IPR051708">
    <property type="entry name" value="Plant_Aspart_Prot_A1"/>
</dbReference>
<feature type="domain" description="Peptidase A1" evidence="4">
    <location>
        <begin position="39"/>
        <end position="379"/>
    </location>
</feature>
<dbReference type="AlphaFoldDB" id="A0AAW1W870"/>
<accession>A0AAW1W870</accession>
<dbReference type="PROSITE" id="PS51767">
    <property type="entry name" value="PEPTIDASE_A1"/>
    <property type="match status" value="1"/>
</dbReference>
<dbReference type="PANTHER" id="PTHR47967">
    <property type="entry name" value="OS07G0603500 PROTEIN-RELATED"/>
    <property type="match status" value="1"/>
</dbReference>
<dbReference type="InterPro" id="IPR032861">
    <property type="entry name" value="TAXi_N"/>
</dbReference>
<gene>
    <name evidence="5" type="ORF">M0R45_028250</name>
</gene>
<dbReference type="Proteomes" id="UP001457282">
    <property type="component" value="Unassembled WGS sequence"/>
</dbReference>